<dbReference type="AlphaFoldDB" id="A0A4Q1K4M7"/>
<protein>
    <recommendedName>
        <fullName evidence="3">Rieske domain-containing protein</fullName>
    </recommendedName>
</protein>
<dbReference type="EMBL" id="SBKO01000001">
    <property type="protein sequence ID" value="RXR20823.1"/>
    <property type="molecule type" value="Genomic_DNA"/>
</dbReference>
<dbReference type="GO" id="GO:0051537">
    <property type="term" value="F:2 iron, 2 sulfur cluster binding"/>
    <property type="evidence" value="ECO:0007669"/>
    <property type="project" value="InterPro"/>
</dbReference>
<dbReference type="Proteomes" id="UP000290283">
    <property type="component" value="Unassembled WGS sequence"/>
</dbReference>
<dbReference type="PROSITE" id="PS51257">
    <property type="entry name" value="PROKAR_LIPOPROTEIN"/>
    <property type="match status" value="1"/>
</dbReference>
<proteinExistence type="predicted"/>
<evidence type="ECO:0008006" key="3">
    <source>
        <dbReference type="Google" id="ProtNLM"/>
    </source>
</evidence>
<dbReference type="OrthoDB" id="1201186at2"/>
<dbReference type="InterPro" id="IPR036922">
    <property type="entry name" value="Rieske_2Fe-2S_sf"/>
</dbReference>
<comment type="caution">
    <text evidence="1">The sequence shown here is derived from an EMBL/GenBank/DDBJ whole genome shotgun (WGS) entry which is preliminary data.</text>
</comment>
<keyword evidence="2" id="KW-1185">Reference proteome</keyword>
<reference evidence="2" key="1">
    <citation type="submission" date="2019-01" db="EMBL/GenBank/DDBJ databases">
        <title>Cytophagaceae bacterium strain CAR-16.</title>
        <authorList>
            <person name="Chen W.-M."/>
        </authorList>
    </citation>
    <scope>NUCLEOTIDE SEQUENCE [LARGE SCALE GENOMIC DNA]</scope>
    <source>
        <strain evidence="2">LLJ-11</strain>
    </source>
</reference>
<accession>A0A4Q1K4M7</accession>
<evidence type="ECO:0000313" key="1">
    <source>
        <dbReference type="EMBL" id="RXR20823.1"/>
    </source>
</evidence>
<organism evidence="1 2">
    <name type="scientific">Flavobacterium amnicola</name>
    <dbReference type="NCBI Taxonomy" id="2506422"/>
    <lineage>
        <taxon>Bacteria</taxon>
        <taxon>Pseudomonadati</taxon>
        <taxon>Bacteroidota</taxon>
        <taxon>Flavobacteriia</taxon>
        <taxon>Flavobacteriales</taxon>
        <taxon>Flavobacteriaceae</taxon>
        <taxon>Flavobacterium</taxon>
    </lineage>
</organism>
<sequence>MKRFLISVLLVVLSSCNKDKVVTNNQYLQNVSFSKEINTNLPAYNALTFPSNPLLITDAGAGIQGIIVMKAGSGNDYRAWEASCPNQYPVPCSRLSISGLNAVCTCDNFSYSIYTGLGGQKYGMKQYRVEVLGEIIRVYN</sequence>
<dbReference type="SUPFAM" id="SSF50022">
    <property type="entry name" value="ISP domain"/>
    <property type="match status" value="1"/>
</dbReference>
<name>A0A4Q1K4M7_9FLAO</name>
<dbReference type="RefSeq" id="WP_129434067.1">
    <property type="nucleotide sequence ID" value="NZ_SBKO01000001.1"/>
</dbReference>
<gene>
    <name evidence="1" type="ORF">EQG63_02485</name>
</gene>
<evidence type="ECO:0000313" key="2">
    <source>
        <dbReference type="Proteomes" id="UP000290283"/>
    </source>
</evidence>